<evidence type="ECO:0000313" key="8">
    <source>
        <dbReference type="EMBL" id="AFM04927.1"/>
    </source>
</evidence>
<name>I4ALU2_BERLS</name>
<comment type="subcellular location">
    <subcellularLocation>
        <location evidence="1">Cell membrane</location>
        <topology evidence="1">Multi-pass membrane protein</topology>
    </subcellularLocation>
</comment>
<feature type="transmembrane region" description="Helical" evidence="6">
    <location>
        <begin position="16"/>
        <end position="38"/>
    </location>
</feature>
<dbReference type="PATRIC" id="fig|880071.3.peg.2553"/>
<dbReference type="AlphaFoldDB" id="I4ALU2"/>
<keyword evidence="3 6" id="KW-0812">Transmembrane</keyword>
<feature type="domain" description="DUF3817" evidence="7">
    <location>
        <begin position="14"/>
        <end position="100"/>
    </location>
</feature>
<keyword evidence="2" id="KW-1003">Cell membrane</keyword>
<evidence type="ECO:0000259" key="7">
    <source>
        <dbReference type="Pfam" id="PF12823"/>
    </source>
</evidence>
<keyword evidence="4 6" id="KW-1133">Transmembrane helix</keyword>
<organism evidence="8 9">
    <name type="scientific">Bernardetia litoralis (strain ATCC 23117 / DSM 6794 / NBRC 15988 / NCIMB 1366 / Fx l1 / Sio-4)</name>
    <name type="common">Flexibacter litoralis</name>
    <dbReference type="NCBI Taxonomy" id="880071"/>
    <lineage>
        <taxon>Bacteria</taxon>
        <taxon>Pseudomonadati</taxon>
        <taxon>Bacteroidota</taxon>
        <taxon>Cytophagia</taxon>
        <taxon>Cytophagales</taxon>
        <taxon>Bernardetiaceae</taxon>
        <taxon>Bernardetia</taxon>
    </lineage>
</organism>
<reference evidence="9" key="1">
    <citation type="submission" date="2012-06" db="EMBL/GenBank/DDBJ databases">
        <title>The complete genome of Flexibacter litoralis DSM 6794.</title>
        <authorList>
            <person name="Lucas S."/>
            <person name="Copeland A."/>
            <person name="Lapidus A."/>
            <person name="Glavina del Rio T."/>
            <person name="Dalin E."/>
            <person name="Tice H."/>
            <person name="Bruce D."/>
            <person name="Goodwin L."/>
            <person name="Pitluck S."/>
            <person name="Peters L."/>
            <person name="Ovchinnikova G."/>
            <person name="Lu M."/>
            <person name="Kyrpides N."/>
            <person name="Mavromatis K."/>
            <person name="Ivanova N."/>
            <person name="Brettin T."/>
            <person name="Detter J.C."/>
            <person name="Han C."/>
            <person name="Larimer F."/>
            <person name="Land M."/>
            <person name="Hauser L."/>
            <person name="Markowitz V."/>
            <person name="Cheng J.-F."/>
            <person name="Hugenholtz P."/>
            <person name="Woyke T."/>
            <person name="Wu D."/>
            <person name="Spring S."/>
            <person name="Lang E."/>
            <person name="Kopitz M."/>
            <person name="Brambilla E."/>
            <person name="Klenk H.-P."/>
            <person name="Eisen J.A."/>
        </authorList>
    </citation>
    <scope>NUCLEOTIDE SEQUENCE [LARGE SCALE GENOMIC DNA]</scope>
    <source>
        <strain evidence="9">ATCC 23117 / DSM 6794 / NBRC 15988 / NCIMB 1366 / Sio-4</strain>
    </source>
</reference>
<evidence type="ECO:0000256" key="5">
    <source>
        <dbReference type="ARBA" id="ARBA00023136"/>
    </source>
</evidence>
<dbReference type="HOGENOM" id="CLU_120964_3_3_10"/>
<protein>
    <submittedName>
        <fullName evidence="8">Integral membrane protein</fullName>
    </submittedName>
</protein>
<dbReference type="Pfam" id="PF12823">
    <property type="entry name" value="DUF3817"/>
    <property type="match status" value="1"/>
</dbReference>
<evidence type="ECO:0000256" key="6">
    <source>
        <dbReference type="SAM" id="Phobius"/>
    </source>
</evidence>
<keyword evidence="5 6" id="KW-0472">Membrane</keyword>
<dbReference type="eggNOG" id="COG2814">
    <property type="taxonomic scope" value="Bacteria"/>
</dbReference>
<keyword evidence="9" id="KW-1185">Reference proteome</keyword>
<dbReference type="InterPro" id="IPR023845">
    <property type="entry name" value="DUF3817_TM"/>
</dbReference>
<gene>
    <name evidence="8" type="ordered locus">Fleli_2563</name>
</gene>
<evidence type="ECO:0000256" key="1">
    <source>
        <dbReference type="ARBA" id="ARBA00004651"/>
    </source>
</evidence>
<dbReference type="KEGG" id="fli:Fleli_2563"/>
<dbReference type="PANTHER" id="PTHR40077:SF1">
    <property type="entry name" value="MEMBRANE PROTEIN"/>
    <property type="match status" value="1"/>
</dbReference>
<dbReference type="Proteomes" id="UP000006054">
    <property type="component" value="Chromosome"/>
</dbReference>
<dbReference type="RefSeq" id="WP_014798364.1">
    <property type="nucleotide sequence ID" value="NC_018018.1"/>
</dbReference>
<proteinExistence type="predicted"/>
<accession>I4ALU2</accession>
<dbReference type="OrthoDB" id="1121311at2"/>
<dbReference type="PANTHER" id="PTHR40077">
    <property type="entry name" value="MEMBRANE PROTEIN-RELATED"/>
    <property type="match status" value="1"/>
</dbReference>
<evidence type="ECO:0000313" key="9">
    <source>
        <dbReference type="Proteomes" id="UP000006054"/>
    </source>
</evidence>
<evidence type="ECO:0000256" key="4">
    <source>
        <dbReference type="ARBA" id="ARBA00022989"/>
    </source>
</evidence>
<feature type="transmembrane region" description="Helical" evidence="6">
    <location>
        <begin position="50"/>
        <end position="71"/>
    </location>
</feature>
<dbReference type="EMBL" id="CP003345">
    <property type="protein sequence ID" value="AFM04927.1"/>
    <property type="molecule type" value="Genomic_DNA"/>
</dbReference>
<feature type="transmembrane region" description="Helical" evidence="6">
    <location>
        <begin position="77"/>
        <end position="96"/>
    </location>
</feature>
<dbReference type="NCBIfam" id="TIGR03954">
    <property type="entry name" value="integ_memb_HG"/>
    <property type="match status" value="1"/>
</dbReference>
<sequence>MKNQQITNSNSKLLQFLRIIAVVEGISFLVILFVTMPLKYIWEMKEPNQIVGMAHGVLFIAYCLLVVIVGYRLKWKLLTVFWALLASIIPFGTFVADKKIFKEEQEDDIFPLDKTQL</sequence>
<evidence type="ECO:0000256" key="3">
    <source>
        <dbReference type="ARBA" id="ARBA00022692"/>
    </source>
</evidence>
<evidence type="ECO:0000256" key="2">
    <source>
        <dbReference type="ARBA" id="ARBA00022475"/>
    </source>
</evidence>
<dbReference type="GO" id="GO:0005886">
    <property type="term" value="C:plasma membrane"/>
    <property type="evidence" value="ECO:0007669"/>
    <property type="project" value="UniProtKB-SubCell"/>
</dbReference>